<dbReference type="Gene3D" id="3.40.50.10810">
    <property type="entry name" value="Tandem AAA-ATPase domain"/>
    <property type="match status" value="1"/>
</dbReference>
<dbReference type="Gene3D" id="3.40.50.300">
    <property type="entry name" value="P-loop containing nucleotide triphosphate hydrolases"/>
    <property type="match status" value="1"/>
</dbReference>
<dbReference type="KEGG" id="osu:NT6N_29650"/>
<dbReference type="InterPro" id="IPR027417">
    <property type="entry name" value="P-loop_NTPase"/>
</dbReference>
<dbReference type="InterPro" id="IPR000330">
    <property type="entry name" value="SNF2_N"/>
</dbReference>
<evidence type="ECO:0000256" key="2">
    <source>
        <dbReference type="PROSITE-ProRule" id="PRU00325"/>
    </source>
</evidence>
<dbReference type="Pfam" id="PF00176">
    <property type="entry name" value="SNF2-rel_dom"/>
    <property type="match status" value="1"/>
</dbReference>
<evidence type="ECO:0008006" key="8">
    <source>
        <dbReference type="Google" id="ProtNLM"/>
    </source>
</evidence>
<dbReference type="CDD" id="cd18793">
    <property type="entry name" value="SF2_C_SNF"/>
    <property type="match status" value="1"/>
</dbReference>
<keyword evidence="2" id="KW-0863">Zinc-finger</keyword>
<dbReference type="GO" id="GO:0016787">
    <property type="term" value="F:hydrolase activity"/>
    <property type="evidence" value="ECO:0007669"/>
    <property type="project" value="UniProtKB-KW"/>
</dbReference>
<dbReference type="InterPro" id="IPR049730">
    <property type="entry name" value="SNF2/RAD54-like_C"/>
</dbReference>
<dbReference type="PROSITE" id="PS51194">
    <property type="entry name" value="HELICASE_CTER"/>
    <property type="match status" value="1"/>
</dbReference>
<name>A0AAT9FPQ8_9BACT</name>
<dbReference type="SMART" id="SM00487">
    <property type="entry name" value="DEXDc"/>
    <property type="match status" value="1"/>
</dbReference>
<evidence type="ECO:0000259" key="5">
    <source>
        <dbReference type="PROSITE" id="PS51192"/>
    </source>
</evidence>
<dbReference type="SMART" id="SM00490">
    <property type="entry name" value="HELICc"/>
    <property type="match status" value="1"/>
</dbReference>
<feature type="domain" description="Helicase ATP-binding" evidence="5">
    <location>
        <begin position="447"/>
        <end position="606"/>
    </location>
</feature>
<dbReference type="PROSITE" id="PS50966">
    <property type="entry name" value="ZF_SWIM"/>
    <property type="match status" value="1"/>
</dbReference>
<accession>A0AAT9FPQ8</accession>
<evidence type="ECO:0000259" key="6">
    <source>
        <dbReference type="PROSITE" id="PS51194"/>
    </source>
</evidence>
<dbReference type="GO" id="GO:0005524">
    <property type="term" value="F:ATP binding"/>
    <property type="evidence" value="ECO:0007669"/>
    <property type="project" value="InterPro"/>
</dbReference>
<sequence>MNENIRVNALADGYDKHVTDPPGIDDLREYLASGDWKSLFSDTVLAAGFKTARAKRVTSAKAEVLDTGDIEVVGSVIDPDGHPDESALAFWEENGSLQLDTSCSCSVRSCCMHSAAVMEHLSRPNRLEKAFGELPENTPTPSQPLAPENPPVPPAATEVSFHLHVKRRSNNDDFPWLPETYATAVAIYGKQTFALDPAGNIARPRNRAAEITALNTLYALDLVPGAGQPPVSLKKLHTPKEISTLWAPDSKQWQPSLYWQRFRHEGIAALEKRGWKVTLAPDIGHKPLVFNASTWKAEIVEEGRGWFHLSTGFEVDGEQLELQPILATLVEYNFLEITKDLPDGQQFLIFLPDGRGLTLPVGRFRRILTHLGELMDFKFDGKAMRLHKVEAAAVVEILEQDLESQPPEEIKTLSLAIQTPNKASTPIPATLKAELRSYQEEGFQWMQFLANNGLHGILADDMGLGKTMQTLTHILAEKEKGNTLPNLVVAPTSVVENWQREAAKFAPSLKVVILQGSDRHLRFGQLSDCDLALTSYALLHRDLESLSAQPFHLLVLDEAQHIKNPGAQVTTAVKELQSRHRVCLSGTPVENHLGELWSLFEFLMPGLLGSSDSFRDTFRNPIEKDGNQQRADALAQKVGPLILRRTKDQVATELPPKTEIPHLIELGESEQDLYETVRATMDKNVRQALAIRGQQAQMVFLDALLKLRQICCHPRLVSKDDDGNLNHQSSAKFDYLTELLTTLKEEGRRVLLFSQFTSMLDIIERYLIEQNTSYLKLTGATKNRQDLVEDFQAGKAEVFLISLKAGGTGLTLTNADTVIHYDPWWNPAAENQATDRAYRIGQDKPVFVHKLICKGTVEQRIQQMQEKKAGISDSILTASLNTLKLDDDVLTNLLAPIQ</sequence>
<dbReference type="InterPro" id="IPR007527">
    <property type="entry name" value="Znf_SWIM"/>
</dbReference>
<feature type="domain" description="SWIM-type" evidence="4">
    <location>
        <begin position="95"/>
        <end position="122"/>
    </location>
</feature>
<dbReference type="InterPro" id="IPR001650">
    <property type="entry name" value="Helicase_C-like"/>
</dbReference>
<dbReference type="SUPFAM" id="SSF52540">
    <property type="entry name" value="P-loop containing nucleoside triphosphate hydrolases"/>
    <property type="match status" value="2"/>
</dbReference>
<dbReference type="AlphaFoldDB" id="A0AAT9FPQ8"/>
<dbReference type="EMBL" id="AP026866">
    <property type="protein sequence ID" value="BDS07925.1"/>
    <property type="molecule type" value="Genomic_DNA"/>
</dbReference>
<keyword evidence="1" id="KW-0378">Hydrolase</keyword>
<evidence type="ECO:0000313" key="7">
    <source>
        <dbReference type="EMBL" id="BDS07925.1"/>
    </source>
</evidence>
<keyword evidence="2" id="KW-0479">Metal-binding</keyword>
<dbReference type="InterPro" id="IPR038718">
    <property type="entry name" value="SNF2-like_sf"/>
</dbReference>
<feature type="region of interest" description="Disordered" evidence="3">
    <location>
        <begin position="132"/>
        <end position="154"/>
    </location>
</feature>
<dbReference type="CDD" id="cd18012">
    <property type="entry name" value="DEXQc_arch_SWI2_SNF2"/>
    <property type="match status" value="1"/>
</dbReference>
<dbReference type="InterPro" id="IPR014001">
    <property type="entry name" value="Helicase_ATP-bd"/>
</dbReference>
<evidence type="ECO:0000256" key="3">
    <source>
        <dbReference type="SAM" id="MobiDB-lite"/>
    </source>
</evidence>
<dbReference type="PANTHER" id="PTHR10799">
    <property type="entry name" value="SNF2/RAD54 HELICASE FAMILY"/>
    <property type="match status" value="1"/>
</dbReference>
<feature type="domain" description="Helicase C-terminal" evidence="6">
    <location>
        <begin position="735"/>
        <end position="884"/>
    </location>
</feature>
<dbReference type="PROSITE" id="PS51192">
    <property type="entry name" value="HELICASE_ATP_BIND_1"/>
    <property type="match status" value="1"/>
</dbReference>
<organism evidence="7">
    <name type="scientific">Oceaniferula spumae</name>
    <dbReference type="NCBI Taxonomy" id="2979115"/>
    <lineage>
        <taxon>Bacteria</taxon>
        <taxon>Pseudomonadati</taxon>
        <taxon>Verrucomicrobiota</taxon>
        <taxon>Verrucomicrobiia</taxon>
        <taxon>Verrucomicrobiales</taxon>
        <taxon>Verrucomicrobiaceae</taxon>
        <taxon>Oceaniferula</taxon>
    </lineage>
</organism>
<dbReference type="Pfam" id="PF00271">
    <property type="entry name" value="Helicase_C"/>
    <property type="match status" value="1"/>
</dbReference>
<dbReference type="GO" id="GO:0008270">
    <property type="term" value="F:zinc ion binding"/>
    <property type="evidence" value="ECO:0007669"/>
    <property type="project" value="UniProtKB-KW"/>
</dbReference>
<reference evidence="7" key="1">
    <citation type="submission" date="2024-07" db="EMBL/GenBank/DDBJ databases">
        <title>Complete genome sequence of Verrucomicrobiaceae bacterium NT6N.</title>
        <authorList>
            <person name="Huang C."/>
            <person name="Takami H."/>
            <person name="Hamasaki K."/>
        </authorList>
    </citation>
    <scope>NUCLEOTIDE SEQUENCE</scope>
    <source>
        <strain evidence="7">NT6N</strain>
    </source>
</reference>
<evidence type="ECO:0000259" key="4">
    <source>
        <dbReference type="PROSITE" id="PS50966"/>
    </source>
</evidence>
<proteinExistence type="predicted"/>
<feature type="compositionally biased region" description="Pro residues" evidence="3">
    <location>
        <begin position="141"/>
        <end position="154"/>
    </location>
</feature>
<gene>
    <name evidence="7" type="ORF">NT6N_29650</name>
</gene>
<protein>
    <recommendedName>
        <fullName evidence="8">DEAD/DEAH box helicase</fullName>
    </recommendedName>
</protein>
<evidence type="ECO:0000256" key="1">
    <source>
        <dbReference type="ARBA" id="ARBA00022801"/>
    </source>
</evidence>
<keyword evidence="2" id="KW-0862">Zinc</keyword>